<dbReference type="Proteomes" id="UP000697710">
    <property type="component" value="Unassembled WGS sequence"/>
</dbReference>
<gene>
    <name evidence="1" type="ORF">KC729_07735</name>
</gene>
<evidence type="ECO:0008006" key="3">
    <source>
        <dbReference type="Google" id="ProtNLM"/>
    </source>
</evidence>
<reference evidence="1" key="2">
    <citation type="journal article" date="2021" name="Microbiome">
        <title>Successional dynamics and alternative stable states in a saline activated sludge microbial community over 9 years.</title>
        <authorList>
            <person name="Wang Y."/>
            <person name="Ye J."/>
            <person name="Ju F."/>
            <person name="Liu L."/>
            <person name="Boyd J.A."/>
            <person name="Deng Y."/>
            <person name="Parks D.H."/>
            <person name="Jiang X."/>
            <person name="Yin X."/>
            <person name="Woodcroft B.J."/>
            <person name="Tyson G.W."/>
            <person name="Hugenholtz P."/>
            <person name="Polz M.F."/>
            <person name="Zhang T."/>
        </authorList>
    </citation>
    <scope>NUCLEOTIDE SEQUENCE</scope>
    <source>
        <strain evidence="1">HKST-UBA01</strain>
    </source>
</reference>
<evidence type="ECO:0000313" key="2">
    <source>
        <dbReference type="Proteomes" id="UP000697710"/>
    </source>
</evidence>
<accession>A0A956RNX4</accession>
<comment type="caution">
    <text evidence="1">The sequence shown here is derived from an EMBL/GenBank/DDBJ whole genome shotgun (WGS) entry which is preliminary data.</text>
</comment>
<protein>
    <recommendedName>
        <fullName evidence="3">NleD-like pathogen effector protein (Putative zinc metallopeptidase)</fullName>
    </recommendedName>
</protein>
<evidence type="ECO:0000313" key="1">
    <source>
        <dbReference type="EMBL" id="MCA9727558.1"/>
    </source>
</evidence>
<reference evidence="1" key="1">
    <citation type="submission" date="2020-04" db="EMBL/GenBank/DDBJ databases">
        <authorList>
            <person name="Zhang T."/>
        </authorList>
    </citation>
    <scope>NUCLEOTIDE SEQUENCE</scope>
    <source>
        <strain evidence="1">HKST-UBA01</strain>
    </source>
</reference>
<dbReference type="EMBL" id="JAGQHR010000189">
    <property type="protein sequence ID" value="MCA9727558.1"/>
    <property type="molecule type" value="Genomic_DNA"/>
</dbReference>
<proteinExistence type="predicted"/>
<name>A0A956RNX4_UNCEI</name>
<sequence>MITHWYNAGVRVISGQGRGQWASVQDIPDQHYRKLFIDFTKQQLDLINGYQMGSDLLNEIAASGHRVTIYLDAGSGGGSATFAETNDALSIWDRFFKPFRPFRAEMANYMRGHLGTLPAWKLSQPDTYYLYEFKKILERCPYSRGMVGKLIGKTQIEIDQMVEGTRPMDDLTYERLAVTLYEWLTPGNGINTCVRWDIGGQQCADAENAKSDWKNDLPFVQLAHELIHAWRMMTGRRIFERGLGEEFMTTGLPPFTALKFTENKLRVQANIAVRDYYNTQSGRDYWDSMAAPWRARSTDAKKWAAR</sequence>
<organism evidence="1 2">
    <name type="scientific">Eiseniibacteriota bacterium</name>
    <dbReference type="NCBI Taxonomy" id="2212470"/>
    <lineage>
        <taxon>Bacteria</taxon>
        <taxon>Candidatus Eiseniibacteriota</taxon>
    </lineage>
</organism>
<dbReference type="AlphaFoldDB" id="A0A956RNX4"/>